<evidence type="ECO:0000313" key="2">
    <source>
        <dbReference type="EMBL" id="OMI37298.1"/>
    </source>
</evidence>
<dbReference type="AlphaFoldDB" id="A0A1R1SGG2"/>
<feature type="chain" id="PRO_5039121023" description="Lipoprotein" evidence="1">
    <location>
        <begin position="20"/>
        <end position="215"/>
    </location>
</feature>
<organism evidence="2 3">
    <name type="scientific">Streptomyces sparsogenes DSM 40356</name>
    <dbReference type="NCBI Taxonomy" id="1331668"/>
    <lineage>
        <taxon>Bacteria</taxon>
        <taxon>Bacillati</taxon>
        <taxon>Actinomycetota</taxon>
        <taxon>Actinomycetes</taxon>
        <taxon>Kitasatosporales</taxon>
        <taxon>Streptomycetaceae</taxon>
        <taxon>Streptomyces</taxon>
    </lineage>
</organism>
<gene>
    <name evidence="2" type="ORF">SPAR_21742</name>
</gene>
<reference evidence="2 3" key="1">
    <citation type="submission" date="2013-05" db="EMBL/GenBank/DDBJ databases">
        <title>Genome sequence of Streptomyces sparsogenes DSM 40356.</title>
        <authorList>
            <person name="Coyne S."/>
            <person name="Seebeck F.P."/>
        </authorList>
    </citation>
    <scope>NUCLEOTIDE SEQUENCE [LARGE SCALE GENOMIC DNA]</scope>
    <source>
        <strain evidence="2 3">DSM 40356</strain>
    </source>
</reference>
<dbReference type="PROSITE" id="PS51257">
    <property type="entry name" value="PROKAR_LIPOPROTEIN"/>
    <property type="match status" value="1"/>
</dbReference>
<name>A0A1R1SGG2_9ACTN</name>
<dbReference type="Proteomes" id="UP000186168">
    <property type="component" value="Unassembled WGS sequence"/>
</dbReference>
<evidence type="ECO:0000256" key="1">
    <source>
        <dbReference type="SAM" id="SignalP"/>
    </source>
</evidence>
<protein>
    <recommendedName>
        <fullName evidence="4">Lipoprotein</fullName>
    </recommendedName>
</protein>
<feature type="signal peptide" evidence="1">
    <location>
        <begin position="1"/>
        <end position="19"/>
    </location>
</feature>
<evidence type="ECO:0008006" key="4">
    <source>
        <dbReference type="Google" id="ProtNLM"/>
    </source>
</evidence>
<dbReference type="EMBL" id="ASQP01000302">
    <property type="protein sequence ID" value="OMI37298.1"/>
    <property type="molecule type" value="Genomic_DNA"/>
</dbReference>
<dbReference type="STRING" id="67365.GCA_001704635_00018"/>
<comment type="caution">
    <text evidence="2">The sequence shown here is derived from an EMBL/GenBank/DDBJ whole genome shotgun (WGS) entry which is preliminary data.</text>
</comment>
<proteinExistence type="predicted"/>
<evidence type="ECO:0000313" key="3">
    <source>
        <dbReference type="Proteomes" id="UP000186168"/>
    </source>
</evidence>
<dbReference type="GeneID" id="96741271"/>
<keyword evidence="1" id="KW-0732">Signal</keyword>
<sequence length="215" mass="23044">MRGTTWRSWAAGLATVTLAAGLAACTSDSDGKDSPAKDSAAKSCTDGTYAWSGVRRWEKLTSLADPIRFEKKTEYYKALLKPTDDTIYRPTVTGAPAGVGAARVIKALGAHLKVKEPLAGPSETERIEKRYFERATSDPKGSYYSWGWIDLVEADFTYTCKGSTKPVKGHVSTWRGTGSGFLSCSDLSESTVGRAAARRTCPVGSPAANKTDTES</sequence>
<accession>A0A1R1SGG2</accession>
<keyword evidence="3" id="KW-1185">Reference proteome</keyword>
<dbReference type="RefSeq" id="WP_065958049.1">
    <property type="nucleotide sequence ID" value="NZ_ASQP01000302.1"/>
</dbReference>